<evidence type="ECO:0000313" key="4">
    <source>
        <dbReference type="Proteomes" id="UP000074561"/>
    </source>
</evidence>
<keyword evidence="1" id="KW-0732">Signal</keyword>
<dbReference type="GO" id="GO:0030246">
    <property type="term" value="F:carbohydrate binding"/>
    <property type="evidence" value="ECO:0007669"/>
    <property type="project" value="InterPro"/>
</dbReference>
<evidence type="ECO:0000259" key="2">
    <source>
        <dbReference type="PROSITE" id="PS51175"/>
    </source>
</evidence>
<dbReference type="EMBL" id="CP013234">
    <property type="protein sequence ID" value="AMP05722.1"/>
    <property type="molecule type" value="Genomic_DNA"/>
</dbReference>
<reference evidence="3 4" key="1">
    <citation type="submission" date="2015-11" db="EMBL/GenBank/DDBJ databases">
        <title>Exploring the genomic traits of fungus-feeding bacterial genus Collimonas.</title>
        <authorList>
            <person name="Song C."/>
            <person name="Schmidt R."/>
            <person name="de Jager V."/>
            <person name="Krzyzanowska D."/>
            <person name="Jongedijk E."/>
            <person name="Cankar K."/>
            <person name="Beekwilder J."/>
            <person name="van Veen A."/>
            <person name="de Boer W."/>
            <person name="van Veen J.A."/>
            <person name="Garbeva P."/>
        </authorList>
    </citation>
    <scope>NUCLEOTIDE SEQUENCE [LARGE SCALE GENOMIC DNA]</scope>
    <source>
        <strain evidence="3 4">Ter91</strain>
    </source>
</reference>
<organism evidence="3 4">
    <name type="scientific">Collimonas pratensis</name>
    <dbReference type="NCBI Taxonomy" id="279113"/>
    <lineage>
        <taxon>Bacteria</taxon>
        <taxon>Pseudomonadati</taxon>
        <taxon>Pseudomonadota</taxon>
        <taxon>Betaproteobacteria</taxon>
        <taxon>Burkholderiales</taxon>
        <taxon>Oxalobacteraceae</taxon>
        <taxon>Collimonas</taxon>
    </lineage>
</organism>
<dbReference type="SUPFAM" id="SSF51126">
    <property type="entry name" value="Pectin lyase-like"/>
    <property type="match status" value="1"/>
</dbReference>
<dbReference type="Gene3D" id="2.60.120.260">
    <property type="entry name" value="Galactose-binding domain-like"/>
    <property type="match status" value="1"/>
</dbReference>
<protein>
    <submittedName>
        <fullName evidence="3">Carbohydrate binding module family protein</fullName>
    </submittedName>
</protein>
<dbReference type="InterPro" id="IPR008979">
    <property type="entry name" value="Galactose-bd-like_sf"/>
</dbReference>
<dbReference type="SMART" id="SM00606">
    <property type="entry name" value="CBD_IV"/>
    <property type="match status" value="1"/>
</dbReference>
<dbReference type="InterPro" id="IPR005084">
    <property type="entry name" value="CBM6"/>
</dbReference>
<accession>A0A127Q7X6</accession>
<dbReference type="Pfam" id="PF03422">
    <property type="entry name" value="CBM_6"/>
    <property type="match status" value="1"/>
</dbReference>
<dbReference type="AlphaFoldDB" id="A0A127Q7X6"/>
<dbReference type="OrthoDB" id="2479530at2"/>
<evidence type="ECO:0000313" key="3">
    <source>
        <dbReference type="EMBL" id="AMP05722.1"/>
    </source>
</evidence>
<dbReference type="CDD" id="cd04080">
    <property type="entry name" value="CBM6_cellulase-like"/>
    <property type="match status" value="1"/>
</dbReference>
<dbReference type="KEGG" id="cpra:CPter91_3396"/>
<feature type="domain" description="CBM6" evidence="2">
    <location>
        <begin position="65"/>
        <end position="211"/>
    </location>
</feature>
<dbReference type="InterPro" id="IPR011050">
    <property type="entry name" value="Pectin_lyase_fold/virulence"/>
</dbReference>
<gene>
    <name evidence="3" type="ORF">CPter91_3396</name>
</gene>
<proteinExistence type="predicted"/>
<dbReference type="STRING" id="279113.CPter91_3396"/>
<dbReference type="RefSeq" id="WP_061941826.1">
    <property type="nucleotide sequence ID" value="NZ_CP013234.1"/>
</dbReference>
<sequence>MLNTDALGYLFKNFTLALAGAGILSACILSACGDGGSTAAGSSAKSAAAAAIGAPYGGTPWALPGTIEAENFDNGGQNVGYYNAANSNQGGQYRGAEGIGIEASSDSGAGYDIGWTTAGEWLNYSVNVAAAGSYPLQVRVASLGQGGKFHVNVDGVAATSQLTIPDTQGWQNWQTLSSSINLTAGQHVIQLYMDSAGSSGAVGNFNWLAVGSAAPDFGPNVLVFDPGMPAATIQGRLNTIFSQQESNQFGNARYALLFKPGAYNVDVNVGFYTQVLGLGNSPDDVNITGAVHAEADWDNGNATQNFWRGAENIAVSPSGGLDRWAVSQGSPLRRMHIKGNLALDDGGWSSGGFLADSKVDGQVQSGGQQQWFTRNSQIGSWSGANWNMVFAGVDGAPGGVVWPNPPDTVLGSTPLVREKPFLTIDTAGNYNVFVPALASNGHGASWTNGAAAGQSLAIGSFYIAKESSDTAASINAALSQGKNLILTPGVYHLNDTLRITRSNTVVLGLGLATLLPDNGVAAMSVADVDGVKIAGILFDAGPVSSPVLLEVGPAGSSASHAANPTSLHDLFFRIGGAAVGKAAVALKINSSDVIGDDFWIWRADHTYGVGWNSNTAANGLIVNGANVTIYGLFVEHFQQYQTLWNGNGGRVYFYQSELPYDVPNQSSWMNGSKNGYTSYKVADTVTSHQAWGLGIYCYFSSNSSVKVSSAIEAPASGLNGAMFHNMTTVSLGGGVGEITHVINQYGNSANAASSVVRLAQ</sequence>
<dbReference type="Proteomes" id="UP000074561">
    <property type="component" value="Chromosome"/>
</dbReference>
<dbReference type="SUPFAM" id="SSF49785">
    <property type="entry name" value="Galactose-binding domain-like"/>
    <property type="match status" value="1"/>
</dbReference>
<dbReference type="CDD" id="cd23669">
    <property type="entry name" value="GH55_SacteLam55A-like"/>
    <property type="match status" value="1"/>
</dbReference>
<dbReference type="PROSITE" id="PS51175">
    <property type="entry name" value="CBM6"/>
    <property type="match status" value="1"/>
</dbReference>
<evidence type="ECO:0000256" key="1">
    <source>
        <dbReference type="ARBA" id="ARBA00022729"/>
    </source>
</evidence>
<name>A0A127Q7X6_9BURK</name>
<dbReference type="PATRIC" id="fig|279113.9.peg.3354"/>
<dbReference type="InterPro" id="IPR059186">
    <property type="entry name" value="SACTE_4363"/>
</dbReference>
<dbReference type="InterPro" id="IPR006584">
    <property type="entry name" value="Cellulose-bd_IV"/>
</dbReference>